<dbReference type="PRINTS" id="PR00385">
    <property type="entry name" value="P450"/>
</dbReference>
<evidence type="ECO:0000256" key="3">
    <source>
        <dbReference type="ARBA" id="ARBA00010617"/>
    </source>
</evidence>
<dbReference type="Pfam" id="PF00067">
    <property type="entry name" value="p450"/>
    <property type="match status" value="1"/>
</dbReference>
<protein>
    <submittedName>
        <fullName evidence="11">Cytochrome P450</fullName>
    </submittedName>
</protein>
<dbReference type="PANTHER" id="PTHR24305">
    <property type="entry name" value="CYTOCHROME P450"/>
    <property type="match status" value="1"/>
</dbReference>
<dbReference type="GO" id="GO:0004497">
    <property type="term" value="F:monooxygenase activity"/>
    <property type="evidence" value="ECO:0007669"/>
    <property type="project" value="UniProtKB-KW"/>
</dbReference>
<dbReference type="HOGENOM" id="CLU_001570_5_11_1"/>
<dbReference type="SUPFAM" id="SSF48264">
    <property type="entry name" value="Cytochrome P450"/>
    <property type="match status" value="1"/>
</dbReference>
<dbReference type="InterPro" id="IPR017972">
    <property type="entry name" value="Cyt_P450_CS"/>
</dbReference>
<evidence type="ECO:0000256" key="7">
    <source>
        <dbReference type="ARBA" id="ARBA00023004"/>
    </source>
</evidence>
<dbReference type="OrthoDB" id="1470350at2759"/>
<evidence type="ECO:0000256" key="2">
    <source>
        <dbReference type="ARBA" id="ARBA00005179"/>
    </source>
</evidence>
<evidence type="ECO:0000313" key="12">
    <source>
        <dbReference type="Proteomes" id="UP000030669"/>
    </source>
</evidence>
<evidence type="ECO:0000256" key="8">
    <source>
        <dbReference type="ARBA" id="ARBA00023033"/>
    </source>
</evidence>
<comment type="cofactor">
    <cofactor evidence="1 9">
        <name>heme</name>
        <dbReference type="ChEBI" id="CHEBI:30413"/>
    </cofactor>
</comment>
<keyword evidence="6 10" id="KW-0560">Oxidoreductase</keyword>
<dbReference type="RefSeq" id="XP_007864709.1">
    <property type="nucleotide sequence ID" value="XM_007866518.1"/>
</dbReference>
<dbReference type="Gene3D" id="1.10.630.10">
    <property type="entry name" value="Cytochrome P450"/>
    <property type="match status" value="1"/>
</dbReference>
<evidence type="ECO:0000313" key="11">
    <source>
        <dbReference type="EMBL" id="EPQ57652.1"/>
    </source>
</evidence>
<dbReference type="KEGG" id="gtr:GLOTRDRAFT_120728"/>
<evidence type="ECO:0000256" key="6">
    <source>
        <dbReference type="ARBA" id="ARBA00023002"/>
    </source>
</evidence>
<keyword evidence="12" id="KW-1185">Reference proteome</keyword>
<proteinExistence type="inferred from homology"/>
<evidence type="ECO:0000256" key="4">
    <source>
        <dbReference type="ARBA" id="ARBA00022617"/>
    </source>
</evidence>
<name>S7QE08_GLOTA</name>
<sequence>MEYHEKFMKEYGSIFQVHGLLGEKQIFTSDCAAISTILNDSDTFRHTEEYDTIATLIFGPGIIGAQGRQHKRLRRMLNPIFSSHNIRELTGVFFSIAHKLRDCLEGELPPDAEREINILEWTSRAALDLIGIGGAGYRFGALDGSKNAYTTAAKGLLPTLTSLTPIVPLLPYLHHLGPSQLRRFLVRFVPWPAVQRFRRIIDVMDRTAWSVYRDKKRKVREKVAVGESEGGGRDVISLAIAANENADVDSRLTDEELAAQMGGLIFAGLDTTSGALCRTLQVLSTRPDLQRRLRAEIADAKQTRGVEHGHLDYETLHGLRCLGAVCQEVLRLYPPVTWFDRTSHVDISIPLASPLTTSTGKQATSVPVLKGTTVIMSVHGVNRDKALWGADAEEFNIDRWLLPERAERRGGVKVPSVWSSLLSFGAGPRACIGFRYALLELKVVLSVLIESFEFSPTGKTVEWSLSFTQSPHVKGEDAPGMPLLVRRRAVEG</sequence>
<gene>
    <name evidence="11" type="ORF">GLOTRDRAFT_120728</name>
</gene>
<dbReference type="AlphaFoldDB" id="S7QE08"/>
<dbReference type="GO" id="GO:0016705">
    <property type="term" value="F:oxidoreductase activity, acting on paired donors, with incorporation or reduction of molecular oxygen"/>
    <property type="evidence" value="ECO:0007669"/>
    <property type="project" value="InterPro"/>
</dbReference>
<dbReference type="GO" id="GO:0005506">
    <property type="term" value="F:iron ion binding"/>
    <property type="evidence" value="ECO:0007669"/>
    <property type="project" value="InterPro"/>
</dbReference>
<dbReference type="PANTHER" id="PTHR24305:SF166">
    <property type="entry name" value="CYTOCHROME P450 12A4, MITOCHONDRIAL-RELATED"/>
    <property type="match status" value="1"/>
</dbReference>
<comment type="pathway">
    <text evidence="2">Secondary metabolite biosynthesis.</text>
</comment>
<keyword evidence="5 9" id="KW-0479">Metal-binding</keyword>
<evidence type="ECO:0000256" key="10">
    <source>
        <dbReference type="RuleBase" id="RU000461"/>
    </source>
</evidence>
<dbReference type="STRING" id="670483.S7QE08"/>
<dbReference type="EMBL" id="KB469299">
    <property type="protein sequence ID" value="EPQ57652.1"/>
    <property type="molecule type" value="Genomic_DNA"/>
</dbReference>
<dbReference type="PRINTS" id="PR00463">
    <property type="entry name" value="EP450I"/>
</dbReference>
<dbReference type="GO" id="GO:0020037">
    <property type="term" value="F:heme binding"/>
    <property type="evidence" value="ECO:0007669"/>
    <property type="project" value="InterPro"/>
</dbReference>
<evidence type="ECO:0000256" key="9">
    <source>
        <dbReference type="PIRSR" id="PIRSR602401-1"/>
    </source>
</evidence>
<dbReference type="PROSITE" id="PS00086">
    <property type="entry name" value="CYTOCHROME_P450"/>
    <property type="match status" value="1"/>
</dbReference>
<comment type="similarity">
    <text evidence="3 10">Belongs to the cytochrome P450 family.</text>
</comment>
<reference evidence="11 12" key="1">
    <citation type="journal article" date="2012" name="Science">
        <title>The Paleozoic origin of enzymatic lignin decomposition reconstructed from 31 fungal genomes.</title>
        <authorList>
            <person name="Floudas D."/>
            <person name="Binder M."/>
            <person name="Riley R."/>
            <person name="Barry K."/>
            <person name="Blanchette R.A."/>
            <person name="Henrissat B."/>
            <person name="Martinez A.T."/>
            <person name="Otillar R."/>
            <person name="Spatafora J.W."/>
            <person name="Yadav J.S."/>
            <person name="Aerts A."/>
            <person name="Benoit I."/>
            <person name="Boyd A."/>
            <person name="Carlson A."/>
            <person name="Copeland A."/>
            <person name="Coutinho P.M."/>
            <person name="de Vries R.P."/>
            <person name="Ferreira P."/>
            <person name="Findley K."/>
            <person name="Foster B."/>
            <person name="Gaskell J."/>
            <person name="Glotzer D."/>
            <person name="Gorecki P."/>
            <person name="Heitman J."/>
            <person name="Hesse C."/>
            <person name="Hori C."/>
            <person name="Igarashi K."/>
            <person name="Jurgens J.A."/>
            <person name="Kallen N."/>
            <person name="Kersten P."/>
            <person name="Kohler A."/>
            <person name="Kuees U."/>
            <person name="Kumar T.K.A."/>
            <person name="Kuo A."/>
            <person name="LaButti K."/>
            <person name="Larrondo L.F."/>
            <person name="Lindquist E."/>
            <person name="Ling A."/>
            <person name="Lombard V."/>
            <person name="Lucas S."/>
            <person name="Lundell T."/>
            <person name="Martin R."/>
            <person name="McLaughlin D.J."/>
            <person name="Morgenstern I."/>
            <person name="Morin E."/>
            <person name="Murat C."/>
            <person name="Nagy L.G."/>
            <person name="Nolan M."/>
            <person name="Ohm R.A."/>
            <person name="Patyshakuliyeva A."/>
            <person name="Rokas A."/>
            <person name="Ruiz-Duenas F.J."/>
            <person name="Sabat G."/>
            <person name="Salamov A."/>
            <person name="Samejima M."/>
            <person name="Schmutz J."/>
            <person name="Slot J.C."/>
            <person name="St John F."/>
            <person name="Stenlid J."/>
            <person name="Sun H."/>
            <person name="Sun S."/>
            <person name="Syed K."/>
            <person name="Tsang A."/>
            <person name="Wiebenga A."/>
            <person name="Young D."/>
            <person name="Pisabarro A."/>
            <person name="Eastwood D.C."/>
            <person name="Martin F."/>
            <person name="Cullen D."/>
            <person name="Grigoriev I.V."/>
            <person name="Hibbett D.S."/>
        </authorList>
    </citation>
    <scope>NUCLEOTIDE SEQUENCE [LARGE SCALE GENOMIC DNA]</scope>
    <source>
        <strain evidence="11 12">ATCC 11539</strain>
    </source>
</reference>
<evidence type="ECO:0000256" key="5">
    <source>
        <dbReference type="ARBA" id="ARBA00022723"/>
    </source>
</evidence>
<dbReference type="Proteomes" id="UP000030669">
    <property type="component" value="Unassembled WGS sequence"/>
</dbReference>
<dbReference type="GeneID" id="19300671"/>
<dbReference type="InterPro" id="IPR002401">
    <property type="entry name" value="Cyt_P450_E_grp-I"/>
</dbReference>
<evidence type="ECO:0000256" key="1">
    <source>
        <dbReference type="ARBA" id="ARBA00001971"/>
    </source>
</evidence>
<keyword evidence="8 10" id="KW-0503">Monooxygenase</keyword>
<keyword evidence="7 9" id="KW-0408">Iron</keyword>
<dbReference type="CDD" id="cd11069">
    <property type="entry name" value="CYP_FUM15-like"/>
    <property type="match status" value="1"/>
</dbReference>
<dbReference type="InterPro" id="IPR036396">
    <property type="entry name" value="Cyt_P450_sf"/>
</dbReference>
<dbReference type="OMA" id="AFEWTMY"/>
<dbReference type="InterPro" id="IPR050121">
    <property type="entry name" value="Cytochrome_P450_monoxygenase"/>
</dbReference>
<keyword evidence="4 9" id="KW-0349">Heme</keyword>
<feature type="binding site" description="axial binding residue" evidence="9">
    <location>
        <position position="431"/>
    </location>
    <ligand>
        <name>heme</name>
        <dbReference type="ChEBI" id="CHEBI:30413"/>
    </ligand>
    <ligandPart>
        <name>Fe</name>
        <dbReference type="ChEBI" id="CHEBI:18248"/>
    </ligandPart>
</feature>
<accession>S7QE08</accession>
<organism evidence="11 12">
    <name type="scientific">Gloeophyllum trabeum (strain ATCC 11539 / FP-39264 / Madison 617)</name>
    <name type="common">Brown rot fungus</name>
    <dbReference type="NCBI Taxonomy" id="670483"/>
    <lineage>
        <taxon>Eukaryota</taxon>
        <taxon>Fungi</taxon>
        <taxon>Dikarya</taxon>
        <taxon>Basidiomycota</taxon>
        <taxon>Agaricomycotina</taxon>
        <taxon>Agaricomycetes</taxon>
        <taxon>Gloeophyllales</taxon>
        <taxon>Gloeophyllaceae</taxon>
        <taxon>Gloeophyllum</taxon>
    </lineage>
</organism>
<dbReference type="InterPro" id="IPR001128">
    <property type="entry name" value="Cyt_P450"/>
</dbReference>
<dbReference type="eggNOG" id="KOG0158">
    <property type="taxonomic scope" value="Eukaryota"/>
</dbReference>